<comment type="similarity">
    <text evidence="11">Belongs to the glycosyltransferase 51 family.</text>
</comment>
<dbReference type="PANTHER" id="PTHR30400">
    <property type="entry name" value="MONOFUNCTIONAL BIOSYNTHETIC PEPTIDOGLYCAN TRANSGLYCOSYLASE"/>
    <property type="match status" value="1"/>
</dbReference>
<evidence type="ECO:0000256" key="2">
    <source>
        <dbReference type="ARBA" id="ARBA00022519"/>
    </source>
</evidence>
<keyword evidence="7 11" id="KW-0573">Peptidoglycan synthesis</keyword>
<name>A0ABT4L5W3_9SPHI</name>
<keyword evidence="14" id="KW-1185">Reference proteome</keyword>
<gene>
    <name evidence="11 13" type="primary">mtgA</name>
    <name evidence="13" type="ORF">O0955_04795</name>
</gene>
<evidence type="ECO:0000256" key="7">
    <source>
        <dbReference type="ARBA" id="ARBA00022984"/>
    </source>
</evidence>
<dbReference type="InterPro" id="IPR036950">
    <property type="entry name" value="PBP_transglycosylase"/>
</dbReference>
<dbReference type="GO" id="GO:0016757">
    <property type="term" value="F:glycosyltransferase activity"/>
    <property type="evidence" value="ECO:0007669"/>
    <property type="project" value="UniProtKB-KW"/>
</dbReference>
<reference evidence="13" key="1">
    <citation type="submission" date="2022-12" db="EMBL/GenBank/DDBJ databases">
        <title>Genome sequence of HCMS5-2.</title>
        <authorList>
            <person name="Woo H."/>
        </authorList>
    </citation>
    <scope>NUCLEOTIDE SEQUENCE</scope>
    <source>
        <strain evidence="13">HCMS5-2</strain>
    </source>
</reference>
<keyword evidence="10 11" id="KW-0961">Cell wall biogenesis/degradation</keyword>
<evidence type="ECO:0000256" key="10">
    <source>
        <dbReference type="ARBA" id="ARBA00023316"/>
    </source>
</evidence>
<evidence type="ECO:0000256" key="6">
    <source>
        <dbReference type="ARBA" id="ARBA00022960"/>
    </source>
</evidence>
<accession>A0ABT4L5W3</accession>
<dbReference type="SUPFAM" id="SSF53955">
    <property type="entry name" value="Lysozyme-like"/>
    <property type="match status" value="1"/>
</dbReference>
<dbReference type="Proteomes" id="UP001144347">
    <property type="component" value="Unassembled WGS sequence"/>
</dbReference>
<keyword evidence="8 11" id="KW-1133">Transmembrane helix</keyword>
<evidence type="ECO:0000259" key="12">
    <source>
        <dbReference type="Pfam" id="PF00912"/>
    </source>
</evidence>
<dbReference type="InterPro" id="IPR001264">
    <property type="entry name" value="Glyco_trans_51"/>
</dbReference>
<dbReference type="EC" id="2.4.99.28" evidence="11"/>
<dbReference type="InterPro" id="IPR011812">
    <property type="entry name" value="Pep_trsgly"/>
</dbReference>
<organism evidence="13 14">
    <name type="scientific">Pedobacter punctiformis</name>
    <dbReference type="NCBI Taxonomy" id="3004097"/>
    <lineage>
        <taxon>Bacteria</taxon>
        <taxon>Pseudomonadati</taxon>
        <taxon>Bacteroidota</taxon>
        <taxon>Sphingobacteriia</taxon>
        <taxon>Sphingobacteriales</taxon>
        <taxon>Sphingobacteriaceae</taxon>
        <taxon>Pedobacter</taxon>
    </lineage>
</organism>
<feature type="domain" description="Glycosyl transferase family 51" evidence="12">
    <location>
        <begin position="50"/>
        <end position="213"/>
    </location>
</feature>
<sequence>MRIPSFTVVNCLKKALFCTNVFILTTFFWVFIYRYVNPPMPHSRVAAENVQSKFRWVDYNDISINLKRAVVVAEDKSFLYHHGFDFNAIKLAYKINLSDSKTQIGASTITQQTAKNVFLWNGRTWIRKVFEAYFTFLIELCWDKKRILEVYLNVVEYGDHIYGIDAASKLFFNINPIQLNENQAALIAVILPNPKEWSPIHPNEYVTRKSKNIQGRTHRFSALLEGL</sequence>
<comment type="caution">
    <text evidence="13">The sequence shown here is derived from an EMBL/GenBank/DDBJ whole genome shotgun (WGS) entry which is preliminary data.</text>
</comment>
<dbReference type="EMBL" id="JAPWGM010000001">
    <property type="protein sequence ID" value="MCZ4243315.1"/>
    <property type="molecule type" value="Genomic_DNA"/>
</dbReference>
<evidence type="ECO:0000313" key="13">
    <source>
        <dbReference type="EMBL" id="MCZ4243315.1"/>
    </source>
</evidence>
<evidence type="ECO:0000256" key="5">
    <source>
        <dbReference type="ARBA" id="ARBA00022692"/>
    </source>
</evidence>
<dbReference type="Pfam" id="PF00912">
    <property type="entry name" value="Transgly"/>
    <property type="match status" value="1"/>
</dbReference>
<keyword evidence="6 11" id="KW-0133">Cell shape</keyword>
<evidence type="ECO:0000256" key="1">
    <source>
        <dbReference type="ARBA" id="ARBA00022475"/>
    </source>
</evidence>
<keyword evidence="9 11" id="KW-0472">Membrane</keyword>
<comment type="function">
    <text evidence="11">Peptidoglycan polymerase that catalyzes glycan chain elongation from lipid-linked precursors.</text>
</comment>
<evidence type="ECO:0000256" key="3">
    <source>
        <dbReference type="ARBA" id="ARBA00022676"/>
    </source>
</evidence>
<dbReference type="Gene3D" id="1.10.3810.10">
    <property type="entry name" value="Biosynthetic peptidoglycan transglycosylase-like"/>
    <property type="match status" value="1"/>
</dbReference>
<comment type="pathway">
    <text evidence="11">Cell wall biogenesis; peptidoglycan biosynthesis.</text>
</comment>
<evidence type="ECO:0000256" key="8">
    <source>
        <dbReference type="ARBA" id="ARBA00022989"/>
    </source>
</evidence>
<keyword evidence="2" id="KW-0997">Cell inner membrane</keyword>
<evidence type="ECO:0000256" key="9">
    <source>
        <dbReference type="ARBA" id="ARBA00023136"/>
    </source>
</evidence>
<evidence type="ECO:0000256" key="11">
    <source>
        <dbReference type="HAMAP-Rule" id="MF_00766"/>
    </source>
</evidence>
<keyword evidence="4 11" id="KW-0808">Transferase</keyword>
<keyword evidence="5 11" id="KW-0812">Transmembrane</keyword>
<keyword evidence="1 11" id="KW-1003">Cell membrane</keyword>
<keyword evidence="3 11" id="KW-0328">Glycosyltransferase</keyword>
<feature type="transmembrane region" description="Helical" evidence="11">
    <location>
        <begin position="15"/>
        <end position="36"/>
    </location>
</feature>
<protein>
    <recommendedName>
        <fullName evidence="11">Biosynthetic peptidoglycan transglycosylase</fullName>
        <ecNumber evidence="11">2.4.99.28</ecNumber>
    </recommendedName>
    <alternativeName>
        <fullName evidence="11">Glycan polymerase</fullName>
    </alternativeName>
    <alternativeName>
        <fullName evidence="11">Peptidoglycan glycosyltransferase MtgA</fullName>
        <shortName evidence="11">PGT</shortName>
    </alternativeName>
</protein>
<evidence type="ECO:0000256" key="4">
    <source>
        <dbReference type="ARBA" id="ARBA00022679"/>
    </source>
</evidence>
<comment type="subcellular location">
    <subcellularLocation>
        <location evidence="11">Cell membrane</location>
        <topology evidence="11">Single-pass membrane protein</topology>
    </subcellularLocation>
</comment>
<dbReference type="HAMAP" id="MF_00766">
    <property type="entry name" value="PGT_MtgA"/>
    <property type="match status" value="1"/>
</dbReference>
<comment type="catalytic activity">
    <reaction evidence="11">
        <text>[GlcNAc-(1-&gt;4)-Mur2Ac(oyl-L-Ala-gamma-D-Glu-L-Lys-D-Ala-D-Ala)](n)-di-trans,octa-cis-undecaprenyl diphosphate + beta-D-GlcNAc-(1-&gt;4)-Mur2Ac(oyl-L-Ala-gamma-D-Glu-L-Lys-D-Ala-D-Ala)-di-trans,octa-cis-undecaprenyl diphosphate = [GlcNAc-(1-&gt;4)-Mur2Ac(oyl-L-Ala-gamma-D-Glu-L-Lys-D-Ala-D-Ala)](n+1)-di-trans,octa-cis-undecaprenyl diphosphate + di-trans,octa-cis-undecaprenyl diphosphate + H(+)</text>
        <dbReference type="Rhea" id="RHEA:23708"/>
        <dbReference type="Rhea" id="RHEA-COMP:9602"/>
        <dbReference type="Rhea" id="RHEA-COMP:9603"/>
        <dbReference type="ChEBI" id="CHEBI:15378"/>
        <dbReference type="ChEBI" id="CHEBI:58405"/>
        <dbReference type="ChEBI" id="CHEBI:60033"/>
        <dbReference type="ChEBI" id="CHEBI:78435"/>
        <dbReference type="EC" id="2.4.99.28"/>
    </reaction>
</comment>
<dbReference type="PANTHER" id="PTHR30400:SF0">
    <property type="entry name" value="BIOSYNTHETIC PEPTIDOGLYCAN TRANSGLYCOSYLASE"/>
    <property type="match status" value="1"/>
</dbReference>
<proteinExistence type="inferred from homology"/>
<evidence type="ECO:0000313" key="14">
    <source>
        <dbReference type="Proteomes" id="UP001144347"/>
    </source>
</evidence>
<dbReference type="RefSeq" id="WP_269426381.1">
    <property type="nucleotide sequence ID" value="NZ_JAPWGM010000001.1"/>
</dbReference>
<dbReference type="InterPro" id="IPR023346">
    <property type="entry name" value="Lysozyme-like_dom_sf"/>
</dbReference>
<dbReference type="NCBIfam" id="TIGR02070">
    <property type="entry name" value="mono_pep_trsgly"/>
    <property type="match status" value="1"/>
</dbReference>